<dbReference type="Pfam" id="PF00753">
    <property type="entry name" value="Lactamase_B"/>
    <property type="match status" value="1"/>
</dbReference>
<protein>
    <submittedName>
        <fullName evidence="4">MBL fold metallo-hydrolase</fullName>
    </submittedName>
</protein>
<gene>
    <name evidence="4" type="ORF">MN202_13025</name>
</gene>
<dbReference type="InterPro" id="IPR036866">
    <property type="entry name" value="RibonucZ/Hydroxyglut_hydro"/>
</dbReference>
<dbReference type="SMART" id="SM00849">
    <property type="entry name" value="Lactamase_B"/>
    <property type="match status" value="1"/>
</dbReference>
<evidence type="ECO:0000259" key="2">
    <source>
        <dbReference type="SMART" id="SM00849"/>
    </source>
</evidence>
<accession>A0ABU8C9E6</accession>
<dbReference type="InterPro" id="IPR022712">
    <property type="entry name" value="Beta_Casp"/>
</dbReference>
<dbReference type="SUPFAM" id="SSF56281">
    <property type="entry name" value="Metallo-hydrolase/oxidoreductase"/>
    <property type="match status" value="1"/>
</dbReference>
<evidence type="ECO:0000256" key="1">
    <source>
        <dbReference type="ARBA" id="ARBA00022801"/>
    </source>
</evidence>
<dbReference type="Pfam" id="PF07521">
    <property type="entry name" value="RMMBL"/>
    <property type="match status" value="1"/>
</dbReference>
<dbReference type="SMART" id="SM01027">
    <property type="entry name" value="Beta-Casp"/>
    <property type="match status" value="1"/>
</dbReference>
<feature type="domain" description="Metallo-beta-lactamase" evidence="2">
    <location>
        <begin position="13"/>
        <end position="240"/>
    </location>
</feature>
<dbReference type="Gene3D" id="3.60.15.10">
    <property type="entry name" value="Ribonuclease Z/Hydroxyacylglutathione hydrolase-like"/>
    <property type="match status" value="2"/>
</dbReference>
<dbReference type="EMBL" id="JALAAR010000010">
    <property type="protein sequence ID" value="MEH8018158.1"/>
    <property type="molecule type" value="Genomic_DNA"/>
</dbReference>
<dbReference type="CDD" id="cd16295">
    <property type="entry name" value="TTHA0252-CPSF-like_MBL-fold"/>
    <property type="match status" value="1"/>
</dbReference>
<dbReference type="Gene3D" id="3.40.50.10890">
    <property type="match status" value="2"/>
</dbReference>
<organism evidence="4 5">
    <name type="scientific">Rheinheimera muenzenbergensis</name>
    <dbReference type="NCBI Taxonomy" id="1193628"/>
    <lineage>
        <taxon>Bacteria</taxon>
        <taxon>Pseudomonadati</taxon>
        <taxon>Pseudomonadota</taxon>
        <taxon>Gammaproteobacteria</taxon>
        <taxon>Chromatiales</taxon>
        <taxon>Chromatiaceae</taxon>
        <taxon>Rheinheimera</taxon>
    </lineage>
</organism>
<dbReference type="InterPro" id="IPR001279">
    <property type="entry name" value="Metallo-B-lactamas"/>
</dbReference>
<sequence length="539" mass="60694">MKMQIVGPIGKVTGSCTWLFDEDRNWSFLIDCGMQQGEFTEKDWNQGLYWPFKPTEIQFVILTHAHIDHCGLIPLLYKKGFKGRVICTQETADIAKILLKDAVNLGAAYSNADIKAINWSEPNGIGLMGKFHPVDQDLFLRFYRTSHLIGAVSAAIYWGKPIPGQQKSIVFSGDIGPSMEDQEYLPFNRHVMIPGDKQPFNYAVIESTYGGVVREADLTCCMSRFARIKELLDKILLTNGTLLLPSFSLGRAQDLLFDLHWVINSEPEKYGEIEILLDSPTARKINPIFIKAMQRTEVGGKGLKKVRPLWLGKQMFRWFDLDDCEPAHIDKMDDIIRQCLGAKPKHEFDPTIGNETAKNWKSRLTLVEKRAELFNQSNKPRVVVASSGSCDGGAVAQWLGMVLKSERNIVALTGYCSASSVGGQLHTLSEIETRERRRHSGVLSWDGQAQDVKIRDIKAEITSLRGYSGHADQKGLINWLFWKFKSDDWCKTASEVFIQHGDDRNRDKLESAIMEFSVAADCPVRVVKPSSSNNIFDLG</sequence>
<reference evidence="4 5" key="1">
    <citation type="journal article" date="2023" name="Ecotoxicol. Environ. Saf.">
        <title>Mercury remediation potential of mercury-resistant strain Rheinheimera metallidurans sp. nov. isolated from a municipal waste dumping site.</title>
        <authorList>
            <person name="Yadav V."/>
            <person name="Manjhi A."/>
            <person name="Vadakedath N."/>
        </authorList>
    </citation>
    <scope>NUCLEOTIDE SEQUENCE [LARGE SCALE GENOMIC DNA]</scope>
    <source>
        <strain evidence="4 5">E-49</strain>
    </source>
</reference>
<dbReference type="InterPro" id="IPR011108">
    <property type="entry name" value="RMMBL"/>
</dbReference>
<evidence type="ECO:0000313" key="4">
    <source>
        <dbReference type="EMBL" id="MEH8018158.1"/>
    </source>
</evidence>
<comment type="caution">
    <text evidence="4">The sequence shown here is derived from an EMBL/GenBank/DDBJ whole genome shotgun (WGS) entry which is preliminary data.</text>
</comment>
<keyword evidence="5" id="KW-1185">Reference proteome</keyword>
<dbReference type="PANTHER" id="PTHR11203">
    <property type="entry name" value="CLEAVAGE AND POLYADENYLATION SPECIFICITY FACTOR FAMILY MEMBER"/>
    <property type="match status" value="1"/>
</dbReference>
<dbReference type="Pfam" id="PF10996">
    <property type="entry name" value="Beta-Casp"/>
    <property type="match status" value="1"/>
</dbReference>
<dbReference type="PANTHER" id="PTHR11203:SF37">
    <property type="entry name" value="INTEGRATOR COMPLEX SUBUNIT 11"/>
    <property type="match status" value="1"/>
</dbReference>
<dbReference type="Proteomes" id="UP001375382">
    <property type="component" value="Unassembled WGS sequence"/>
</dbReference>
<proteinExistence type="predicted"/>
<feature type="domain" description="Beta-Casp" evidence="3">
    <location>
        <begin position="252"/>
        <end position="425"/>
    </location>
</feature>
<dbReference type="RefSeq" id="WP_335736563.1">
    <property type="nucleotide sequence ID" value="NZ_JALAAR010000010.1"/>
</dbReference>
<keyword evidence="1" id="KW-0378">Hydrolase</keyword>
<name>A0ABU8C9E6_9GAMM</name>
<evidence type="ECO:0000259" key="3">
    <source>
        <dbReference type="SMART" id="SM01027"/>
    </source>
</evidence>
<evidence type="ECO:0000313" key="5">
    <source>
        <dbReference type="Proteomes" id="UP001375382"/>
    </source>
</evidence>
<dbReference type="InterPro" id="IPR050698">
    <property type="entry name" value="MBL"/>
</dbReference>